<protein>
    <submittedName>
        <fullName evidence="1">Uncharacterized protein</fullName>
    </submittedName>
</protein>
<comment type="caution">
    <text evidence="1">The sequence shown here is derived from an EMBL/GenBank/DDBJ whole genome shotgun (WGS) entry which is preliminary data.</text>
</comment>
<sequence>MIGVVNKITLAAVFEVDWRREIREEKVTVAKRSQQMKKDRYCSVDLEFSCRTQLEDAIKPLHMDNFTATT</sequence>
<gene>
    <name evidence="1" type="ORF">WISP_102355</name>
</gene>
<accession>A0ABQ9CY19</accession>
<dbReference type="EMBL" id="WHWB01034315">
    <property type="protein sequence ID" value="KAJ7411529.1"/>
    <property type="molecule type" value="Genomic_DNA"/>
</dbReference>
<reference evidence="1" key="1">
    <citation type="submission" date="2019-10" db="EMBL/GenBank/DDBJ databases">
        <authorList>
            <person name="Soares A.E.R."/>
            <person name="Aleixo A."/>
            <person name="Schneider P."/>
            <person name="Miyaki C.Y."/>
            <person name="Schneider M.P."/>
            <person name="Mello C."/>
            <person name="Vasconcelos A.T.R."/>
        </authorList>
    </citation>
    <scope>NUCLEOTIDE SEQUENCE</scope>
    <source>
        <tissue evidence="1">Muscle</tissue>
    </source>
</reference>
<evidence type="ECO:0000313" key="2">
    <source>
        <dbReference type="Proteomes" id="UP001145742"/>
    </source>
</evidence>
<proteinExistence type="predicted"/>
<dbReference type="Proteomes" id="UP001145742">
    <property type="component" value="Unassembled WGS sequence"/>
</dbReference>
<keyword evidence="2" id="KW-1185">Reference proteome</keyword>
<evidence type="ECO:0000313" key="1">
    <source>
        <dbReference type="EMBL" id="KAJ7411529.1"/>
    </source>
</evidence>
<organism evidence="1 2">
    <name type="scientific">Willisornis vidua</name>
    <name type="common">Xingu scale-backed antbird</name>
    <dbReference type="NCBI Taxonomy" id="1566151"/>
    <lineage>
        <taxon>Eukaryota</taxon>
        <taxon>Metazoa</taxon>
        <taxon>Chordata</taxon>
        <taxon>Craniata</taxon>
        <taxon>Vertebrata</taxon>
        <taxon>Euteleostomi</taxon>
        <taxon>Archelosauria</taxon>
        <taxon>Archosauria</taxon>
        <taxon>Dinosauria</taxon>
        <taxon>Saurischia</taxon>
        <taxon>Theropoda</taxon>
        <taxon>Coelurosauria</taxon>
        <taxon>Aves</taxon>
        <taxon>Neognathae</taxon>
        <taxon>Neoaves</taxon>
        <taxon>Telluraves</taxon>
        <taxon>Australaves</taxon>
        <taxon>Passeriformes</taxon>
        <taxon>Thamnophilidae</taxon>
        <taxon>Willisornis</taxon>
    </lineage>
</organism>
<name>A0ABQ9CY19_9PASS</name>